<feature type="non-terminal residue" evidence="6">
    <location>
        <position position="1"/>
    </location>
</feature>
<dbReference type="GO" id="GO:0016020">
    <property type="term" value="C:membrane"/>
    <property type="evidence" value="ECO:0007669"/>
    <property type="project" value="InterPro"/>
</dbReference>
<evidence type="ECO:0000259" key="5">
    <source>
        <dbReference type="PROSITE" id="PS50929"/>
    </source>
</evidence>
<name>A0A383E234_9ZZZZ</name>
<dbReference type="SUPFAM" id="SSF90123">
    <property type="entry name" value="ABC transporter transmembrane region"/>
    <property type="match status" value="1"/>
</dbReference>
<feature type="transmembrane region" description="Helical" evidence="4">
    <location>
        <begin position="46"/>
        <end position="66"/>
    </location>
</feature>
<dbReference type="EMBL" id="UINC01221961">
    <property type="protein sequence ID" value="SVE50523.1"/>
    <property type="molecule type" value="Genomic_DNA"/>
</dbReference>
<keyword evidence="3 4" id="KW-0472">Membrane</keyword>
<feature type="non-terminal residue" evidence="6">
    <location>
        <position position="233"/>
    </location>
</feature>
<dbReference type="Pfam" id="PF00664">
    <property type="entry name" value="ABC_membrane"/>
    <property type="match status" value="1"/>
</dbReference>
<dbReference type="InterPro" id="IPR036640">
    <property type="entry name" value="ABC1_TM_sf"/>
</dbReference>
<evidence type="ECO:0000256" key="1">
    <source>
        <dbReference type="ARBA" id="ARBA00022692"/>
    </source>
</evidence>
<dbReference type="Gene3D" id="1.20.1560.10">
    <property type="entry name" value="ABC transporter type 1, transmembrane domain"/>
    <property type="match status" value="1"/>
</dbReference>
<proteinExistence type="predicted"/>
<organism evidence="6">
    <name type="scientific">marine metagenome</name>
    <dbReference type="NCBI Taxonomy" id="408172"/>
    <lineage>
        <taxon>unclassified sequences</taxon>
        <taxon>metagenomes</taxon>
        <taxon>ecological metagenomes</taxon>
    </lineage>
</organism>
<keyword evidence="1 4" id="KW-0812">Transmembrane</keyword>
<dbReference type="GO" id="GO:0005524">
    <property type="term" value="F:ATP binding"/>
    <property type="evidence" value="ECO:0007669"/>
    <property type="project" value="InterPro"/>
</dbReference>
<feature type="transmembrane region" description="Helical" evidence="4">
    <location>
        <begin position="115"/>
        <end position="138"/>
    </location>
</feature>
<evidence type="ECO:0000256" key="3">
    <source>
        <dbReference type="ARBA" id="ARBA00023136"/>
    </source>
</evidence>
<keyword evidence="2 4" id="KW-1133">Transmembrane helix</keyword>
<dbReference type="PROSITE" id="PS50929">
    <property type="entry name" value="ABC_TM1F"/>
    <property type="match status" value="1"/>
</dbReference>
<dbReference type="GO" id="GO:0140359">
    <property type="term" value="F:ABC-type transporter activity"/>
    <property type="evidence" value="ECO:0007669"/>
    <property type="project" value="InterPro"/>
</dbReference>
<evidence type="ECO:0000256" key="2">
    <source>
        <dbReference type="ARBA" id="ARBA00022989"/>
    </source>
</evidence>
<feature type="transmembrane region" description="Helical" evidence="4">
    <location>
        <begin position="144"/>
        <end position="164"/>
    </location>
</feature>
<feature type="domain" description="ABC transmembrane type-1" evidence="5">
    <location>
        <begin position="20"/>
        <end position="233"/>
    </location>
</feature>
<gene>
    <name evidence="6" type="ORF">METZ01_LOCUS503377</name>
</gene>
<dbReference type="InterPro" id="IPR011527">
    <property type="entry name" value="ABC1_TM_dom"/>
</dbReference>
<protein>
    <recommendedName>
        <fullName evidence="5">ABC transmembrane type-1 domain-containing protein</fullName>
    </recommendedName>
</protein>
<evidence type="ECO:0000313" key="6">
    <source>
        <dbReference type="EMBL" id="SVE50523.1"/>
    </source>
</evidence>
<sequence>SISLGLLIPLIALVLDPELLFSYSLVKQIIYYFEIPSETYFAKLLFIVIIIFYLIKLIYLMFFTWIKNVFVNNFQLRIATDLFTKYINETMKFHNNHNSSILHQYIISETNNIQIVILELITLFTEILILLLIFLFLLYLHPSLVLFISLVIIIGISIFYLFFYKKIKLWGKNRLIKAAKSTQHVFQTFSAIKDIKILNSEKFFTNKFFYYFSSYVKMNKLQNILQGMPRIWL</sequence>
<dbReference type="AlphaFoldDB" id="A0A383E234"/>
<reference evidence="6" key="1">
    <citation type="submission" date="2018-05" db="EMBL/GenBank/DDBJ databases">
        <authorList>
            <person name="Lanie J.A."/>
            <person name="Ng W.-L."/>
            <person name="Kazmierczak K.M."/>
            <person name="Andrzejewski T.M."/>
            <person name="Davidsen T.M."/>
            <person name="Wayne K.J."/>
            <person name="Tettelin H."/>
            <person name="Glass J.I."/>
            <person name="Rusch D."/>
            <person name="Podicherti R."/>
            <person name="Tsui H.-C.T."/>
            <person name="Winkler M.E."/>
        </authorList>
    </citation>
    <scope>NUCLEOTIDE SEQUENCE</scope>
</reference>
<evidence type="ECO:0000256" key="4">
    <source>
        <dbReference type="SAM" id="Phobius"/>
    </source>
</evidence>
<accession>A0A383E234</accession>